<keyword evidence="2" id="KW-1185">Reference proteome</keyword>
<reference evidence="2" key="1">
    <citation type="submission" date="2020-01" db="EMBL/GenBank/DDBJ databases">
        <authorList>
            <person name="Fang Y."/>
            <person name="Sun R."/>
            <person name="Nie L."/>
            <person name="He J."/>
            <person name="Hao L."/>
            <person name="Wang L."/>
            <person name="Su S."/>
            <person name="Lv E."/>
            <person name="Zhang Z."/>
            <person name="Xie R."/>
            <person name="Liu H."/>
        </authorList>
    </citation>
    <scope>NUCLEOTIDE SEQUENCE [LARGE SCALE GENOMIC DNA]</scope>
    <source>
        <strain evidence="2">XCT-53</strain>
    </source>
</reference>
<dbReference type="AlphaFoldDB" id="A0A7X5JA80"/>
<proteinExistence type="predicted"/>
<evidence type="ECO:0000313" key="2">
    <source>
        <dbReference type="Proteomes" id="UP000586722"/>
    </source>
</evidence>
<gene>
    <name evidence="1" type="ORF">GWI72_18385</name>
</gene>
<accession>A0A7X5JA80</accession>
<organism evidence="1 2">
    <name type="scientific">Pannonibacter tanglangensis</name>
    <dbReference type="NCBI Taxonomy" id="2750084"/>
    <lineage>
        <taxon>Bacteria</taxon>
        <taxon>Pseudomonadati</taxon>
        <taxon>Pseudomonadota</taxon>
        <taxon>Alphaproteobacteria</taxon>
        <taxon>Hyphomicrobiales</taxon>
        <taxon>Stappiaceae</taxon>
        <taxon>Pannonibacter</taxon>
    </lineage>
</organism>
<sequence length="128" mass="13453">MATGLDRVLSSQGIAPANEYSEQNRRDREHPGGGQGGPGHGHGQPAPGFKVEADEPAVVLDTHHPETHELDGVAAYKATAEAALGQAITRGALVTARVTADRRPAEVVRHAYEDHGGRIETHAVNLAT</sequence>
<dbReference type="EMBL" id="JAABLQ010000003">
    <property type="protein sequence ID" value="NBN80252.1"/>
    <property type="molecule type" value="Genomic_DNA"/>
</dbReference>
<dbReference type="Proteomes" id="UP000586722">
    <property type="component" value="Unassembled WGS sequence"/>
</dbReference>
<dbReference type="RefSeq" id="WP_161677523.1">
    <property type="nucleotide sequence ID" value="NZ_JAABLP010000005.1"/>
</dbReference>
<name>A0A7X5JA80_9HYPH</name>
<comment type="caution">
    <text evidence="1">The sequence shown here is derived from an EMBL/GenBank/DDBJ whole genome shotgun (WGS) entry which is preliminary data.</text>
</comment>
<evidence type="ECO:0000313" key="1">
    <source>
        <dbReference type="EMBL" id="NBN80252.1"/>
    </source>
</evidence>
<protein>
    <submittedName>
        <fullName evidence="1">Uncharacterized protein</fullName>
    </submittedName>
</protein>